<dbReference type="PANTHER" id="PTHR47965">
    <property type="entry name" value="ASPARTYL PROTEASE-RELATED"/>
    <property type="match status" value="1"/>
</dbReference>
<dbReference type="InterPro" id="IPR021109">
    <property type="entry name" value="Peptidase_aspartic_dom_sf"/>
</dbReference>
<evidence type="ECO:0000259" key="6">
    <source>
        <dbReference type="PROSITE" id="PS51767"/>
    </source>
</evidence>
<dbReference type="Proteomes" id="UP001634007">
    <property type="component" value="Unassembled WGS sequence"/>
</dbReference>
<gene>
    <name evidence="7" type="ORF">ACJRO7_032151</name>
</gene>
<comment type="subcellular location">
    <subcellularLocation>
        <location evidence="1">Secreted</location>
        <location evidence="1">Extracellular space</location>
    </subcellularLocation>
</comment>
<dbReference type="Gene3D" id="2.40.70.10">
    <property type="entry name" value="Acid Proteases"/>
    <property type="match status" value="2"/>
</dbReference>
<feature type="signal peptide" evidence="5">
    <location>
        <begin position="1"/>
        <end position="23"/>
    </location>
</feature>
<dbReference type="PANTHER" id="PTHR47965:SF103">
    <property type="entry name" value="EUKARYOTIC ASPARTYL PROTEASE FAMILY PROTEIN"/>
    <property type="match status" value="1"/>
</dbReference>
<keyword evidence="4 5" id="KW-0732">Signal</keyword>
<reference evidence="7 8" key="1">
    <citation type="submission" date="2024-11" db="EMBL/GenBank/DDBJ databases">
        <title>Chromosome-level genome assembly of Eucalyptus globulus Labill. provides insights into its genome evolution.</title>
        <authorList>
            <person name="Li X."/>
        </authorList>
    </citation>
    <scope>NUCLEOTIDE SEQUENCE [LARGE SCALE GENOMIC DNA]</scope>
    <source>
        <strain evidence="7">CL2024</strain>
        <tissue evidence="7">Fresh tender leaves</tissue>
    </source>
</reference>
<evidence type="ECO:0000256" key="4">
    <source>
        <dbReference type="ARBA" id="ARBA00022729"/>
    </source>
</evidence>
<keyword evidence="8" id="KW-1185">Reference proteome</keyword>
<evidence type="ECO:0000256" key="3">
    <source>
        <dbReference type="ARBA" id="ARBA00022525"/>
    </source>
</evidence>
<protein>
    <recommendedName>
        <fullName evidence="6">Peptidase A1 domain-containing protein</fullName>
    </recommendedName>
</protein>
<dbReference type="InterPro" id="IPR032861">
    <property type="entry name" value="TAXi_N"/>
</dbReference>
<dbReference type="EMBL" id="JBJKBG010000008">
    <property type="protein sequence ID" value="KAL3727373.1"/>
    <property type="molecule type" value="Genomic_DNA"/>
</dbReference>
<dbReference type="PROSITE" id="PS51767">
    <property type="entry name" value="PEPTIDASE_A1"/>
    <property type="match status" value="1"/>
</dbReference>
<comment type="caution">
    <text evidence="7">The sequence shown here is derived from an EMBL/GenBank/DDBJ whole genome shotgun (WGS) entry which is preliminary data.</text>
</comment>
<evidence type="ECO:0000313" key="8">
    <source>
        <dbReference type="Proteomes" id="UP001634007"/>
    </source>
</evidence>
<feature type="domain" description="Peptidase A1" evidence="6">
    <location>
        <begin position="45"/>
        <end position="411"/>
    </location>
</feature>
<dbReference type="InterPro" id="IPR032799">
    <property type="entry name" value="TAXi_C"/>
</dbReference>
<dbReference type="Pfam" id="PF14541">
    <property type="entry name" value="TAXi_C"/>
    <property type="match status" value="1"/>
</dbReference>
<dbReference type="InterPro" id="IPR033121">
    <property type="entry name" value="PEPTIDASE_A1"/>
</dbReference>
<dbReference type="FunFam" id="2.40.70.10:FF:000041">
    <property type="entry name" value="Basic 7S globulin"/>
    <property type="match status" value="1"/>
</dbReference>
<dbReference type="GO" id="GO:0005576">
    <property type="term" value="C:extracellular region"/>
    <property type="evidence" value="ECO:0007669"/>
    <property type="project" value="UniProtKB-SubCell"/>
</dbReference>
<evidence type="ECO:0000313" key="7">
    <source>
        <dbReference type="EMBL" id="KAL3727373.1"/>
    </source>
</evidence>
<dbReference type="InterPro" id="IPR001461">
    <property type="entry name" value="Aspartic_peptidase_A1"/>
</dbReference>
<keyword evidence="3" id="KW-0964">Secreted</keyword>
<accession>A0ABD3JME0</accession>
<dbReference type="SUPFAM" id="SSF50630">
    <property type="entry name" value="Acid proteases"/>
    <property type="match status" value="1"/>
</dbReference>
<proteinExistence type="inferred from homology"/>
<evidence type="ECO:0000256" key="2">
    <source>
        <dbReference type="ARBA" id="ARBA00007447"/>
    </source>
</evidence>
<name>A0ABD3JME0_EUCGL</name>
<feature type="chain" id="PRO_5044742169" description="Peptidase A1 domain-containing protein" evidence="5">
    <location>
        <begin position="24"/>
        <end position="424"/>
    </location>
</feature>
<evidence type="ECO:0000256" key="5">
    <source>
        <dbReference type="SAM" id="SignalP"/>
    </source>
</evidence>
<dbReference type="AlphaFoldDB" id="A0ABD3JME0"/>
<evidence type="ECO:0000256" key="1">
    <source>
        <dbReference type="ARBA" id="ARBA00004239"/>
    </source>
</evidence>
<organism evidence="7 8">
    <name type="scientific">Eucalyptus globulus</name>
    <name type="common">Tasmanian blue gum</name>
    <dbReference type="NCBI Taxonomy" id="34317"/>
    <lineage>
        <taxon>Eukaryota</taxon>
        <taxon>Viridiplantae</taxon>
        <taxon>Streptophyta</taxon>
        <taxon>Embryophyta</taxon>
        <taxon>Tracheophyta</taxon>
        <taxon>Spermatophyta</taxon>
        <taxon>Magnoliopsida</taxon>
        <taxon>eudicotyledons</taxon>
        <taxon>Gunneridae</taxon>
        <taxon>Pentapetalae</taxon>
        <taxon>rosids</taxon>
        <taxon>malvids</taxon>
        <taxon>Myrtales</taxon>
        <taxon>Myrtaceae</taxon>
        <taxon>Myrtoideae</taxon>
        <taxon>Eucalypteae</taxon>
        <taxon>Eucalyptus</taxon>
    </lineage>
</organism>
<dbReference type="Pfam" id="PF14543">
    <property type="entry name" value="TAXi_N"/>
    <property type="match status" value="1"/>
</dbReference>
<comment type="similarity">
    <text evidence="2">Belongs to the peptidase A1 family.</text>
</comment>
<sequence>MVTPPRLFLLPLIASFLSLSSSGTQPPAPSSLIFPVVKDEASHQYYTTIALGTPPSPVRAVLDLSGSYSWFDCAAHYNPSSSSSHRHILCSSARCRAARGGGCFNDTCSVFVHNPLTDVVIEAGFGEDVAVVHHTDGIKYTSRGVIQLPFSCVPSEFMRGISGAGNGVIALSLAPTSLATKSSADLNLPHKLALCLPSSSSSSGHGDFYLGGGPYLRPPIKEDISKSLLVTQLLIDPVSQPPSHGSASPSDQYFIDVTAIKVNFAPVNFKASLLAIDKNGRGGTKISTLTPYTVLHSTIYKALVTEFSRQAAEKKIRRVEPIAPFGACFDTRSVRSGVAGPEVPVIVLVLRSDAQWRIEGANSMVRVSKEVMCLGFVEGGSRPRTAIVIGAHQMEDNLVEFDAASLMFRFSNSLLLRNTSCSHS</sequence>